<evidence type="ECO:0000313" key="2">
    <source>
        <dbReference type="Proteomes" id="UP001143856"/>
    </source>
</evidence>
<organism evidence="1 2">
    <name type="scientific">Xylaria curta</name>
    <dbReference type="NCBI Taxonomy" id="42375"/>
    <lineage>
        <taxon>Eukaryota</taxon>
        <taxon>Fungi</taxon>
        <taxon>Dikarya</taxon>
        <taxon>Ascomycota</taxon>
        <taxon>Pezizomycotina</taxon>
        <taxon>Sordariomycetes</taxon>
        <taxon>Xylariomycetidae</taxon>
        <taxon>Xylariales</taxon>
        <taxon>Xylariaceae</taxon>
        <taxon>Xylaria</taxon>
    </lineage>
</organism>
<protein>
    <submittedName>
        <fullName evidence="1">Uncharacterized protein</fullName>
    </submittedName>
</protein>
<name>A0ACC1MWV2_9PEZI</name>
<comment type="caution">
    <text evidence="1">The sequence shown here is derived from an EMBL/GenBank/DDBJ whole genome shotgun (WGS) entry which is preliminary data.</text>
</comment>
<sequence length="642" mass="70794">MGHGFEKLERLFTGSRRKGREKKDTGQWRKASLATSPRPSSPAFPSPPYLRPTSTHMTPRNAQIKGPEADKDRSDSAPTLQEALHKRSSVASSITVVDRSSRSDASTSSIQHGTRNSQNASRQSRFRFPEDALFKNDRPTRCSRDSGSIFSLREQSRRSHVAEPRGLLDWSPKHISLLFNPLEFEASSNDPTWVPGDTDPEPTLLPSPDFAPSALLPTSHEVVYQPVGSTFVHPSPFSHSSVHKFTSNSRENSLFPRRETLGNFSTTFGNHEGKCKPTIQRSMSLNATTLSYPGIPHRTSICLPSMRATSKFRGRRSARETWGNRLEDPHFSVPPMNNSEGISQLKLRRSASTSTLSILASKTPKDRILKEPTFDDFYALSDDDIAESRPLTPDSLTPPPPKSVHGTYRRSRLPPALTSQHIAFKPTQESITPPATPPNCRLLALTYSPTNYRDTLGAFWAAVIAKKYDFAVLYVLSLWPGPSDCYLDTSANISASEPGNVTMSKGFGAVAKGPRVSGRLLAAYGLNEVPSPFKIVTDTHLAALNCDQWNEYRNVDACPNDISRGWIRPFYSDYAPASASSSATRSLSDGHPKNRGIVFAAYSKQTSSPLIPMGASLEQKLILQHLYSDAKALVEALTKRLS</sequence>
<keyword evidence="2" id="KW-1185">Reference proteome</keyword>
<accession>A0ACC1MWV2</accession>
<gene>
    <name evidence="1" type="ORF">NUW58_g9613</name>
</gene>
<reference evidence="1" key="1">
    <citation type="submission" date="2022-10" db="EMBL/GenBank/DDBJ databases">
        <title>Genome Sequence of Xylaria curta.</title>
        <authorList>
            <person name="Buettner E."/>
        </authorList>
    </citation>
    <scope>NUCLEOTIDE SEQUENCE</scope>
    <source>
        <strain evidence="1">Babe10</strain>
    </source>
</reference>
<proteinExistence type="predicted"/>
<dbReference type="Proteomes" id="UP001143856">
    <property type="component" value="Unassembled WGS sequence"/>
</dbReference>
<dbReference type="EMBL" id="JAPDGR010003582">
    <property type="protein sequence ID" value="KAJ2970721.1"/>
    <property type="molecule type" value="Genomic_DNA"/>
</dbReference>
<evidence type="ECO:0000313" key="1">
    <source>
        <dbReference type="EMBL" id="KAJ2970721.1"/>
    </source>
</evidence>